<organism evidence="6">
    <name type="scientific">bioreactor metagenome</name>
    <dbReference type="NCBI Taxonomy" id="1076179"/>
    <lineage>
        <taxon>unclassified sequences</taxon>
        <taxon>metagenomes</taxon>
        <taxon>ecological metagenomes</taxon>
    </lineage>
</organism>
<dbReference type="GO" id="GO:0005829">
    <property type="term" value="C:cytosol"/>
    <property type="evidence" value="ECO:0007669"/>
    <property type="project" value="TreeGrafter"/>
</dbReference>
<dbReference type="InterPro" id="IPR004384">
    <property type="entry name" value="RNA_MeTrfase_TrmJ/LasT"/>
</dbReference>
<evidence type="ECO:0000259" key="5">
    <source>
        <dbReference type="Pfam" id="PF00588"/>
    </source>
</evidence>
<dbReference type="GO" id="GO:0002128">
    <property type="term" value="P:tRNA nucleoside ribose methylation"/>
    <property type="evidence" value="ECO:0007669"/>
    <property type="project" value="TreeGrafter"/>
</dbReference>
<dbReference type="PIRSF" id="PIRSF004808">
    <property type="entry name" value="LasT"/>
    <property type="match status" value="1"/>
</dbReference>
<evidence type="ECO:0000256" key="2">
    <source>
        <dbReference type="ARBA" id="ARBA00022603"/>
    </source>
</evidence>
<dbReference type="GO" id="GO:0003723">
    <property type="term" value="F:RNA binding"/>
    <property type="evidence" value="ECO:0007669"/>
    <property type="project" value="InterPro"/>
</dbReference>
<dbReference type="SUPFAM" id="SSF75217">
    <property type="entry name" value="alpha/beta knot"/>
    <property type="match status" value="1"/>
</dbReference>
<dbReference type="CDD" id="cd18093">
    <property type="entry name" value="SpoU-like_TrmJ"/>
    <property type="match status" value="1"/>
</dbReference>
<accession>A0A644WR93</accession>
<dbReference type="PANTHER" id="PTHR42786:SF2">
    <property type="entry name" value="TRNA (CYTIDINE_URIDINE-2'-O-)-METHYLTRANSFERASE TRMJ"/>
    <property type="match status" value="1"/>
</dbReference>
<dbReference type="GO" id="GO:0008173">
    <property type="term" value="F:RNA methyltransferase activity"/>
    <property type="evidence" value="ECO:0007669"/>
    <property type="project" value="InterPro"/>
</dbReference>
<evidence type="ECO:0000256" key="3">
    <source>
        <dbReference type="ARBA" id="ARBA00022679"/>
    </source>
</evidence>
<dbReference type="EC" id="2.1.1.-" evidence="6"/>
<comment type="caution">
    <text evidence="6">The sequence shown here is derived from an EMBL/GenBank/DDBJ whole genome shotgun (WGS) entry which is preliminary data.</text>
</comment>
<name>A0A644WR93_9ZZZZ</name>
<evidence type="ECO:0000256" key="1">
    <source>
        <dbReference type="ARBA" id="ARBA00007228"/>
    </source>
</evidence>
<comment type="similarity">
    <text evidence="1">Belongs to the class IV-like SAM-binding methyltransferase superfamily. RNA methyltransferase TrmH family.</text>
</comment>
<keyword evidence="2 6" id="KW-0489">Methyltransferase</keyword>
<evidence type="ECO:0000256" key="4">
    <source>
        <dbReference type="ARBA" id="ARBA00022691"/>
    </source>
</evidence>
<dbReference type="EMBL" id="VSSQ01001227">
    <property type="protein sequence ID" value="MPM06426.1"/>
    <property type="molecule type" value="Genomic_DNA"/>
</dbReference>
<dbReference type="InterPro" id="IPR001537">
    <property type="entry name" value="SpoU_MeTrfase"/>
</dbReference>
<dbReference type="Gene3D" id="3.40.1280.10">
    <property type="match status" value="1"/>
</dbReference>
<keyword evidence="4" id="KW-0949">S-adenosyl-L-methionine</keyword>
<dbReference type="InterPro" id="IPR029028">
    <property type="entry name" value="Alpha/beta_knot_MTases"/>
</dbReference>
<gene>
    <name evidence="6" type="ORF">SDC9_52727</name>
</gene>
<keyword evidence="3 6" id="KW-0808">Transferase</keyword>
<protein>
    <submittedName>
        <fullName evidence="6">Putative tRNA/rRNA methyltransferase</fullName>
        <ecNumber evidence="6">2.1.1.-</ecNumber>
    </submittedName>
</protein>
<dbReference type="InterPro" id="IPR029026">
    <property type="entry name" value="tRNA_m1G_MTases_N"/>
</dbReference>
<reference evidence="6" key="1">
    <citation type="submission" date="2019-08" db="EMBL/GenBank/DDBJ databases">
        <authorList>
            <person name="Kucharzyk K."/>
            <person name="Murdoch R.W."/>
            <person name="Higgins S."/>
            <person name="Loffler F."/>
        </authorList>
    </citation>
    <scope>NUCLEOTIDE SEQUENCE</scope>
</reference>
<dbReference type="PANTHER" id="PTHR42786">
    <property type="entry name" value="TRNA/RRNA METHYLTRANSFERASE"/>
    <property type="match status" value="1"/>
</dbReference>
<feature type="domain" description="tRNA/rRNA methyltransferase SpoU type" evidence="5">
    <location>
        <begin position="10"/>
        <end position="158"/>
    </location>
</feature>
<dbReference type="Pfam" id="PF00588">
    <property type="entry name" value="SpoU_methylase"/>
    <property type="match status" value="1"/>
</dbReference>
<proteinExistence type="inferred from homology"/>
<dbReference type="AlphaFoldDB" id="A0A644WR93"/>
<sequence>MDQQSNLARIQIVLVDTQDGANIGSTCRAMKTMGITRLVLVGEREYDENRVRTLALHASDVWDNAKRFPTLKKALADSVLSVAATRRRGKFRKNSALSPAQLADTVMKTGEGLVSIVFGRESDGLTDDEVAECSQVVTIPTSDQFPSLNLSQAVQIVTFTLFDTIKTFPVQANPVTQDRCEQAALASCEALDGIGYFKLAQEKLWTFRFLRDVFVRAGLTESEIQKMEKVFVKMSRIKAHKETDDDVQVFL</sequence>
<evidence type="ECO:0000313" key="6">
    <source>
        <dbReference type="EMBL" id="MPM06426.1"/>
    </source>
</evidence>